<dbReference type="SMART" id="SM00220">
    <property type="entry name" value="S_TKc"/>
    <property type="match status" value="1"/>
</dbReference>
<dbReference type="GO" id="GO:0004674">
    <property type="term" value="F:protein serine/threonine kinase activity"/>
    <property type="evidence" value="ECO:0007669"/>
    <property type="project" value="TreeGrafter"/>
</dbReference>
<dbReference type="PROSITE" id="PS00108">
    <property type="entry name" value="PROTEIN_KINASE_ST"/>
    <property type="match status" value="1"/>
</dbReference>
<evidence type="ECO:0000256" key="3">
    <source>
        <dbReference type="PROSITE-ProRule" id="PRU10141"/>
    </source>
</evidence>
<gene>
    <name evidence="5" type="ORF">TUBRATIS_005570</name>
</gene>
<dbReference type="PROSITE" id="PS50011">
    <property type="entry name" value="PROTEIN_KINASE_DOM"/>
    <property type="match status" value="1"/>
</dbReference>
<sequence length="538" mass="63663">MGENLKIEEKKKLESKTTFRDETTINSQYNNESLFKHEIGLVDYTILNKIGTGSSSDVKLGINKFTKEKVAIKKVPRKKANPAMAKEREEKREIRILRETVISLFVRHPNIVRLIDFNYDENYFYLIFEYAEGFQLYDLILESGRMSEIDCRRIFRQIISAVVYIHKNGVAHRDLKIENILVDINGNVKLIDFGSANFYDELNGLRTFCGSLYFAAPELLKGYIYKGNVIDVWSLGVILYTMACGFVPFDDKSIYVLQEKIKNSDYQLPKHLSLPLKNLISKMLTKNFQDRIDLEEIIEDEWLNENYSTKIETYFQLDHKNLKFDEQMMNLLANVLDFQFDDIVLEIQDFFVLSKEEKKQRINKKAPILVLYKFISENKEMYSEIEIDDIIKSESVPEKIKLFVDLILKNELCKKGREMQNISILEQRHFDSTVNVYPEIRRSFLKGIFKGIFLPVQRTEEELRNFIERFCMKKDIKLEKFLENYFCIKKSKSKVSYFKITLLFNLILNRYIISLKFLCGERELYDNFKNEFKNEILT</sequence>
<dbReference type="GO" id="GO:0035556">
    <property type="term" value="P:intracellular signal transduction"/>
    <property type="evidence" value="ECO:0007669"/>
    <property type="project" value="TreeGrafter"/>
</dbReference>
<dbReference type="Proteomes" id="UP000282876">
    <property type="component" value="Unassembled WGS sequence"/>
</dbReference>
<dbReference type="VEuPathDB" id="MicrosporidiaDB:TUBRATIS_005570"/>
<name>A0A437APJ0_9MICR</name>
<feature type="domain" description="Protein kinase" evidence="4">
    <location>
        <begin position="44"/>
        <end position="303"/>
    </location>
</feature>
<dbReference type="GO" id="GO:0005524">
    <property type="term" value="F:ATP binding"/>
    <property type="evidence" value="ECO:0007669"/>
    <property type="project" value="UniProtKB-UniRule"/>
</dbReference>
<keyword evidence="2 3" id="KW-0067">ATP-binding</keyword>
<dbReference type="GO" id="GO:0005737">
    <property type="term" value="C:cytoplasm"/>
    <property type="evidence" value="ECO:0007669"/>
    <property type="project" value="TreeGrafter"/>
</dbReference>
<evidence type="ECO:0000313" key="5">
    <source>
        <dbReference type="EMBL" id="RVD92927.1"/>
    </source>
</evidence>
<accession>A0A437APJ0</accession>
<reference evidence="5 6" key="1">
    <citation type="submission" date="2018-10" db="EMBL/GenBank/DDBJ databases">
        <title>Draft genome sequence of the microsporidian Tubulinosema ratisbonensis.</title>
        <authorList>
            <person name="Polonais V."/>
            <person name="Peyretaillade E."/>
            <person name="Niehus S."/>
            <person name="Wawrzyniak I."/>
            <person name="Franchet A."/>
            <person name="Gaspin C."/>
            <person name="Reichstadt M."/>
            <person name="Belser C."/>
            <person name="Labadie K."/>
            <person name="Delbac F."/>
            <person name="Ferrandon D."/>
        </authorList>
    </citation>
    <scope>NUCLEOTIDE SEQUENCE [LARGE SCALE GENOMIC DNA]</scope>
    <source>
        <strain evidence="5 6">Franzen</strain>
    </source>
</reference>
<dbReference type="EMBL" id="RCSS01000120">
    <property type="protein sequence ID" value="RVD92927.1"/>
    <property type="molecule type" value="Genomic_DNA"/>
</dbReference>
<dbReference type="OrthoDB" id="193931at2759"/>
<dbReference type="PROSITE" id="PS00107">
    <property type="entry name" value="PROTEIN_KINASE_ATP"/>
    <property type="match status" value="1"/>
</dbReference>
<keyword evidence="5" id="KW-0418">Kinase</keyword>
<evidence type="ECO:0000259" key="4">
    <source>
        <dbReference type="PROSITE" id="PS50011"/>
    </source>
</evidence>
<protein>
    <submittedName>
        <fullName evidence="5">Ser Thr kinase Kin1</fullName>
    </submittedName>
</protein>
<dbReference type="AlphaFoldDB" id="A0A437APJ0"/>
<keyword evidence="1 3" id="KW-0547">Nucleotide-binding</keyword>
<dbReference type="PANTHER" id="PTHR24346:SF30">
    <property type="entry name" value="MATERNAL EMBRYONIC LEUCINE ZIPPER KINASE"/>
    <property type="match status" value="1"/>
</dbReference>
<keyword evidence="6" id="KW-1185">Reference proteome</keyword>
<evidence type="ECO:0000256" key="1">
    <source>
        <dbReference type="ARBA" id="ARBA00022741"/>
    </source>
</evidence>
<organism evidence="5 6">
    <name type="scientific">Tubulinosema ratisbonensis</name>
    <dbReference type="NCBI Taxonomy" id="291195"/>
    <lineage>
        <taxon>Eukaryota</taxon>
        <taxon>Fungi</taxon>
        <taxon>Fungi incertae sedis</taxon>
        <taxon>Microsporidia</taxon>
        <taxon>Tubulinosematoidea</taxon>
        <taxon>Tubulinosematidae</taxon>
        <taxon>Tubulinosema</taxon>
    </lineage>
</organism>
<evidence type="ECO:0000313" key="6">
    <source>
        <dbReference type="Proteomes" id="UP000282876"/>
    </source>
</evidence>
<dbReference type="InterPro" id="IPR008271">
    <property type="entry name" value="Ser/Thr_kinase_AS"/>
</dbReference>
<dbReference type="SUPFAM" id="SSF56112">
    <property type="entry name" value="Protein kinase-like (PK-like)"/>
    <property type="match status" value="1"/>
</dbReference>
<comment type="caution">
    <text evidence="5">The sequence shown here is derived from an EMBL/GenBank/DDBJ whole genome shotgun (WGS) entry which is preliminary data.</text>
</comment>
<dbReference type="InterPro" id="IPR000719">
    <property type="entry name" value="Prot_kinase_dom"/>
</dbReference>
<proteinExistence type="predicted"/>
<dbReference type="FunFam" id="1.10.510.10:FF:000571">
    <property type="entry name" value="Maternal embryonic leucine zipper kinase"/>
    <property type="match status" value="1"/>
</dbReference>
<keyword evidence="5" id="KW-0808">Transferase</keyword>
<evidence type="ECO:0000256" key="2">
    <source>
        <dbReference type="ARBA" id="ARBA00022840"/>
    </source>
</evidence>
<dbReference type="InterPro" id="IPR011009">
    <property type="entry name" value="Kinase-like_dom_sf"/>
</dbReference>
<dbReference type="Gene3D" id="1.10.510.10">
    <property type="entry name" value="Transferase(Phosphotransferase) domain 1"/>
    <property type="match status" value="1"/>
</dbReference>
<dbReference type="PANTHER" id="PTHR24346">
    <property type="entry name" value="MAP/MICROTUBULE AFFINITY-REGULATING KINASE"/>
    <property type="match status" value="1"/>
</dbReference>
<dbReference type="STRING" id="291195.A0A437APJ0"/>
<dbReference type="CDD" id="cd14003">
    <property type="entry name" value="STKc_AMPK-like"/>
    <property type="match status" value="1"/>
</dbReference>
<dbReference type="InterPro" id="IPR017441">
    <property type="entry name" value="Protein_kinase_ATP_BS"/>
</dbReference>
<feature type="binding site" evidence="3">
    <location>
        <position position="78"/>
    </location>
    <ligand>
        <name>ATP</name>
        <dbReference type="ChEBI" id="CHEBI:30616"/>
    </ligand>
</feature>
<dbReference type="Pfam" id="PF00069">
    <property type="entry name" value="Pkinase"/>
    <property type="match status" value="1"/>
</dbReference>